<evidence type="ECO:0000313" key="8">
    <source>
        <dbReference type="EMBL" id="OOL81920.1"/>
    </source>
</evidence>
<dbReference type="Proteomes" id="UP000190409">
    <property type="component" value="Unassembled WGS sequence"/>
</dbReference>
<dbReference type="PANTHER" id="PTHR47552">
    <property type="entry name" value="PHOSPHORIBOSYLFORMYLGLYCINAMIDINE SYNTHASE SUBUNIT PURQ"/>
    <property type="match status" value="1"/>
</dbReference>
<reference evidence="8 9" key="1">
    <citation type="submission" date="2017-01" db="EMBL/GenBank/DDBJ databases">
        <title>Complete Genome Sequence of Dolosigranulum pigrum isolated from a Patient with interstitial lung disease.</title>
        <authorList>
            <person name="Mukhopadhyay R."/>
            <person name="Joaquin J."/>
            <person name="Hogue R."/>
            <person name="Fitzgerald S."/>
            <person name="Jospin G."/>
            <person name="Eisen J.A."/>
            <person name="Chaturvedi V."/>
        </authorList>
    </citation>
    <scope>NUCLEOTIDE SEQUENCE [LARGE SCALE GENOMIC DNA]</scope>
    <source>
        <strain evidence="8 9">15S00348</strain>
    </source>
</reference>
<dbReference type="InterPro" id="IPR010075">
    <property type="entry name" value="PRibForGlyAmidine_synth_PurQ"/>
</dbReference>
<dbReference type="Gene3D" id="3.40.50.880">
    <property type="match status" value="1"/>
</dbReference>
<dbReference type="PANTHER" id="PTHR47552:SF1">
    <property type="entry name" value="PHOSPHORIBOSYLFORMYLGLYCINAMIDINE SYNTHASE SUBUNIT PURQ"/>
    <property type="match status" value="1"/>
</dbReference>
<protein>
    <submittedName>
        <fullName evidence="8">Uncharacterized protein</fullName>
    </submittedName>
</protein>
<keyword evidence="4" id="KW-0658">Purine biosynthesis</keyword>
<keyword evidence="5" id="KW-0378">Hydrolase</keyword>
<organism evidence="8 9">
    <name type="scientific">Dolosigranulum pigrum</name>
    <dbReference type="NCBI Taxonomy" id="29394"/>
    <lineage>
        <taxon>Bacteria</taxon>
        <taxon>Bacillati</taxon>
        <taxon>Bacillota</taxon>
        <taxon>Bacilli</taxon>
        <taxon>Lactobacillales</taxon>
        <taxon>Carnobacteriaceae</taxon>
        <taxon>Dolosigranulum</taxon>
    </lineage>
</organism>
<dbReference type="SUPFAM" id="SSF52317">
    <property type="entry name" value="Class I glutamine amidotransferase-like"/>
    <property type="match status" value="1"/>
</dbReference>
<evidence type="ECO:0000256" key="5">
    <source>
        <dbReference type="ARBA" id="ARBA00022801"/>
    </source>
</evidence>
<dbReference type="GO" id="GO:0004642">
    <property type="term" value="F:phosphoribosylformylglycinamidine synthase activity"/>
    <property type="evidence" value="ECO:0007669"/>
    <property type="project" value="InterPro"/>
</dbReference>
<evidence type="ECO:0000256" key="3">
    <source>
        <dbReference type="ARBA" id="ARBA00022741"/>
    </source>
</evidence>
<evidence type="ECO:0000256" key="6">
    <source>
        <dbReference type="ARBA" id="ARBA00022840"/>
    </source>
</evidence>
<accession>A0A1S8KQD8</accession>
<dbReference type="EMBL" id="MUYF01000003">
    <property type="protein sequence ID" value="OOL81920.1"/>
    <property type="molecule type" value="Genomic_DNA"/>
</dbReference>
<dbReference type="AlphaFoldDB" id="A0A1S8KQD8"/>
<keyword evidence="3" id="KW-0547">Nucleotide-binding</keyword>
<gene>
    <name evidence="8" type="ORF">BWX42_09655</name>
</gene>
<evidence type="ECO:0000256" key="4">
    <source>
        <dbReference type="ARBA" id="ARBA00022755"/>
    </source>
</evidence>
<keyword evidence="1" id="KW-0963">Cytoplasm</keyword>
<dbReference type="Pfam" id="PF13507">
    <property type="entry name" value="GATase_5"/>
    <property type="match status" value="1"/>
</dbReference>
<dbReference type="GO" id="GO:0006189">
    <property type="term" value="P:'de novo' IMP biosynthetic process"/>
    <property type="evidence" value="ECO:0007669"/>
    <property type="project" value="InterPro"/>
</dbReference>
<keyword evidence="2" id="KW-0436">Ligase</keyword>
<comment type="caution">
    <text evidence="8">The sequence shown here is derived from an EMBL/GenBank/DDBJ whole genome shotgun (WGS) entry which is preliminary data.</text>
</comment>
<keyword evidence="6" id="KW-0067">ATP-binding</keyword>
<dbReference type="GO" id="GO:0005524">
    <property type="term" value="F:ATP binding"/>
    <property type="evidence" value="ECO:0007669"/>
    <property type="project" value="UniProtKB-KW"/>
</dbReference>
<name>A0A1S8KQD8_9LACT</name>
<evidence type="ECO:0000256" key="1">
    <source>
        <dbReference type="ARBA" id="ARBA00022490"/>
    </source>
</evidence>
<proteinExistence type="predicted"/>
<evidence type="ECO:0000313" key="9">
    <source>
        <dbReference type="Proteomes" id="UP000190409"/>
    </source>
</evidence>
<dbReference type="InterPro" id="IPR029062">
    <property type="entry name" value="Class_I_gatase-like"/>
</dbReference>
<keyword evidence="7" id="KW-0315">Glutamine amidotransferase</keyword>
<evidence type="ECO:0000256" key="7">
    <source>
        <dbReference type="ARBA" id="ARBA00022962"/>
    </source>
</evidence>
<dbReference type="PROSITE" id="PS51273">
    <property type="entry name" value="GATASE_TYPE_1"/>
    <property type="match status" value="1"/>
</dbReference>
<sequence length="67" mass="7527">MKKRIVFHYKSGQNPNRSKTDIAGIVNKAGNVLGMMPHPERAVEEVLGFTDGLKVFQSLIESLEDRK</sequence>
<dbReference type="GO" id="GO:0016787">
    <property type="term" value="F:hydrolase activity"/>
    <property type="evidence" value="ECO:0007669"/>
    <property type="project" value="UniProtKB-KW"/>
</dbReference>
<evidence type="ECO:0000256" key="2">
    <source>
        <dbReference type="ARBA" id="ARBA00022598"/>
    </source>
</evidence>